<feature type="compositionally biased region" description="Polar residues" evidence="1">
    <location>
        <begin position="145"/>
        <end position="156"/>
    </location>
</feature>
<feature type="compositionally biased region" description="Low complexity" evidence="1">
    <location>
        <begin position="126"/>
        <end position="135"/>
    </location>
</feature>
<dbReference type="GeneID" id="55532745"/>
<dbReference type="EMBL" id="AKAU01000147">
    <property type="protein sequence ID" value="EIM97608.1"/>
    <property type="molecule type" value="Genomic_DNA"/>
</dbReference>
<evidence type="ECO:0000313" key="4">
    <source>
        <dbReference type="Proteomes" id="UP000004980"/>
    </source>
</evidence>
<proteinExistence type="predicted"/>
<dbReference type="KEGG" id="phs:C2L64_31055"/>
<reference evidence="2 5" key="2">
    <citation type="submission" date="2018-01" db="EMBL/GenBank/DDBJ databases">
        <title>Species boundaries and ecological features among Paraburkholderia terrae DSMZ17804T, P. hospita DSMZ17164T and P. caribensis DSMZ13236T.</title>
        <authorList>
            <person name="Pratama A.A."/>
        </authorList>
    </citation>
    <scope>NUCLEOTIDE SEQUENCE [LARGE SCALE GENOMIC DNA]</scope>
    <source>
        <strain evidence="2 5">DSM 17164</strain>
    </source>
</reference>
<organism evidence="2 5">
    <name type="scientific">Paraburkholderia hospita</name>
    <dbReference type="NCBI Taxonomy" id="169430"/>
    <lineage>
        <taxon>Bacteria</taxon>
        <taxon>Pseudomonadati</taxon>
        <taxon>Pseudomonadota</taxon>
        <taxon>Betaproteobacteria</taxon>
        <taxon>Burkholderiales</taxon>
        <taxon>Burkholderiaceae</taxon>
        <taxon>Paraburkholderia</taxon>
    </lineage>
</organism>
<evidence type="ECO:0008006" key="6">
    <source>
        <dbReference type="Google" id="ProtNLM"/>
    </source>
</evidence>
<evidence type="ECO:0000313" key="3">
    <source>
        <dbReference type="EMBL" id="EIM97608.1"/>
    </source>
</evidence>
<dbReference type="RefSeq" id="WP_007587065.1">
    <property type="nucleotide sequence ID" value="NZ_AKAU01000147.1"/>
</dbReference>
<dbReference type="Proteomes" id="UP000004980">
    <property type="component" value="Unassembled WGS sequence"/>
</dbReference>
<keyword evidence="4" id="KW-1185">Reference proteome</keyword>
<sequence>MDIARADMQSTTSPSWWGNVPASHLPSGAAWEALVPAQTEALTNGMALWNEMCMRAASAKSPLDYAAAGTLMWPAYTSQAMLYCKRLYDMVTGACFNANGSTTIPHPSASVVTTGAQTKAAPVSNPPRDNNAANDARPRAKRTGRQANSVSQFRGE</sequence>
<dbReference type="AlphaFoldDB" id="A0AAN1JFV9"/>
<name>A0AAN1JFV9_9BURK</name>
<evidence type="ECO:0000313" key="5">
    <source>
        <dbReference type="Proteomes" id="UP000236649"/>
    </source>
</evidence>
<dbReference type="EMBL" id="CP026106">
    <property type="protein sequence ID" value="AUT72573.1"/>
    <property type="molecule type" value="Genomic_DNA"/>
</dbReference>
<evidence type="ECO:0000313" key="2">
    <source>
        <dbReference type="EMBL" id="AUT72573.1"/>
    </source>
</evidence>
<gene>
    <name evidence="2" type="ORF">C2L64_31055</name>
    <name evidence="3" type="ORF">WQE_28196</name>
</gene>
<reference evidence="3 4" key="1">
    <citation type="journal article" date="2012" name="J. Bacteriol.">
        <title>Draft Genome Sequence of the Soil Bacterium Burkholderia terrae Strain BS001, Which Interacts with Fungal Surface Structures.</title>
        <authorList>
            <person name="Nazir R."/>
            <person name="Hansen M.A."/>
            <person name="Sorensen S."/>
            <person name="van Elsas J.D."/>
        </authorList>
    </citation>
    <scope>NUCLEOTIDE SEQUENCE [LARGE SCALE GENOMIC DNA]</scope>
    <source>
        <strain evidence="3 4">BS001</strain>
    </source>
</reference>
<protein>
    <recommendedName>
        <fullName evidence="6">Phasin domain-containing protein</fullName>
    </recommendedName>
</protein>
<feature type="region of interest" description="Disordered" evidence="1">
    <location>
        <begin position="115"/>
        <end position="156"/>
    </location>
</feature>
<dbReference type="Proteomes" id="UP000236649">
    <property type="component" value="Chromosome 2"/>
</dbReference>
<accession>A0AAN1JFV9</accession>
<evidence type="ECO:0000256" key="1">
    <source>
        <dbReference type="SAM" id="MobiDB-lite"/>
    </source>
</evidence>